<keyword evidence="6" id="KW-1185">Reference proteome</keyword>
<protein>
    <submittedName>
        <fullName evidence="5">Calcium-binding protein</fullName>
    </submittedName>
</protein>
<gene>
    <name evidence="5" type="ORF">SO694_00009272</name>
</gene>
<feature type="domain" description="C2" evidence="3">
    <location>
        <begin position="596"/>
        <end position="712"/>
    </location>
</feature>
<dbReference type="SMART" id="SM00239">
    <property type="entry name" value="C2"/>
    <property type="match status" value="3"/>
</dbReference>
<accession>A0ABR1GEH4</accession>
<feature type="compositionally biased region" description="Low complexity" evidence="2">
    <location>
        <begin position="131"/>
        <end position="145"/>
    </location>
</feature>
<dbReference type="PROSITE" id="PS50004">
    <property type="entry name" value="C2"/>
    <property type="match status" value="3"/>
</dbReference>
<organism evidence="5 6">
    <name type="scientific">Aureococcus anophagefferens</name>
    <name type="common">Harmful bloom alga</name>
    <dbReference type="NCBI Taxonomy" id="44056"/>
    <lineage>
        <taxon>Eukaryota</taxon>
        <taxon>Sar</taxon>
        <taxon>Stramenopiles</taxon>
        <taxon>Ochrophyta</taxon>
        <taxon>Pelagophyceae</taxon>
        <taxon>Pelagomonadales</taxon>
        <taxon>Pelagomonadaceae</taxon>
        <taxon>Aureococcus</taxon>
    </lineage>
</organism>
<feature type="compositionally biased region" description="Basic and acidic residues" evidence="2">
    <location>
        <begin position="69"/>
        <end position="83"/>
    </location>
</feature>
<feature type="compositionally biased region" description="Polar residues" evidence="2">
    <location>
        <begin position="17"/>
        <end position="29"/>
    </location>
</feature>
<dbReference type="InterPro" id="IPR052981">
    <property type="entry name" value="Ingression_C2_domain"/>
</dbReference>
<feature type="domain" description="EF-hand" evidence="4">
    <location>
        <begin position="800"/>
        <end position="835"/>
    </location>
</feature>
<feature type="domain" description="EF-hand" evidence="4">
    <location>
        <begin position="836"/>
        <end position="871"/>
    </location>
</feature>
<evidence type="ECO:0000313" key="6">
    <source>
        <dbReference type="Proteomes" id="UP001363151"/>
    </source>
</evidence>
<dbReference type="InterPro" id="IPR002048">
    <property type="entry name" value="EF_hand_dom"/>
</dbReference>
<dbReference type="Pfam" id="PF13499">
    <property type="entry name" value="EF-hand_7"/>
    <property type="match status" value="2"/>
</dbReference>
<dbReference type="Gene3D" id="2.60.40.150">
    <property type="entry name" value="C2 domain"/>
    <property type="match status" value="3"/>
</dbReference>
<feature type="compositionally biased region" description="Low complexity" evidence="2">
    <location>
        <begin position="244"/>
        <end position="258"/>
    </location>
</feature>
<dbReference type="Proteomes" id="UP001363151">
    <property type="component" value="Unassembled WGS sequence"/>
</dbReference>
<dbReference type="PRINTS" id="PR00450">
    <property type="entry name" value="RECOVERIN"/>
</dbReference>
<feature type="domain" description="C2" evidence="3">
    <location>
        <begin position="463"/>
        <end position="583"/>
    </location>
</feature>
<dbReference type="InterPro" id="IPR011992">
    <property type="entry name" value="EF-hand-dom_pair"/>
</dbReference>
<feature type="compositionally biased region" description="Pro residues" evidence="2">
    <location>
        <begin position="36"/>
        <end position="46"/>
    </location>
</feature>
<feature type="compositionally biased region" description="Low complexity" evidence="2">
    <location>
        <begin position="174"/>
        <end position="190"/>
    </location>
</feature>
<evidence type="ECO:0000256" key="1">
    <source>
        <dbReference type="ARBA" id="ARBA00022837"/>
    </source>
</evidence>
<dbReference type="PROSITE" id="PS00018">
    <property type="entry name" value="EF_HAND_1"/>
    <property type="match status" value="4"/>
</dbReference>
<evidence type="ECO:0000259" key="3">
    <source>
        <dbReference type="PROSITE" id="PS50004"/>
    </source>
</evidence>
<comment type="caution">
    <text evidence="5">The sequence shown here is derived from an EMBL/GenBank/DDBJ whole genome shotgun (WGS) entry which is preliminary data.</text>
</comment>
<dbReference type="PANTHER" id="PTHR47052:SF3">
    <property type="entry name" value="INGRESSION PROTEIN 1"/>
    <property type="match status" value="1"/>
</dbReference>
<name>A0ABR1GEH4_AURAN</name>
<evidence type="ECO:0000313" key="5">
    <source>
        <dbReference type="EMBL" id="KAK7254283.1"/>
    </source>
</evidence>
<feature type="compositionally biased region" description="Basic residues" evidence="2">
    <location>
        <begin position="146"/>
        <end position="171"/>
    </location>
</feature>
<dbReference type="SUPFAM" id="SSF49562">
    <property type="entry name" value="C2 domain (Calcium/lipid-binding domain, CaLB)"/>
    <property type="match status" value="3"/>
</dbReference>
<reference evidence="5 6" key="1">
    <citation type="submission" date="2024-03" db="EMBL/GenBank/DDBJ databases">
        <title>Aureococcus anophagefferens CCMP1851 and Kratosvirus quantuckense: Draft genome of a second virus-susceptible host strain in the model system.</title>
        <authorList>
            <person name="Chase E."/>
            <person name="Truchon A.R."/>
            <person name="Schepens W."/>
            <person name="Wilhelm S.W."/>
        </authorList>
    </citation>
    <scope>NUCLEOTIDE SEQUENCE [LARGE SCALE GENOMIC DNA]</scope>
    <source>
        <strain evidence="5 6">CCMP1851</strain>
    </source>
</reference>
<dbReference type="PROSITE" id="PS50222">
    <property type="entry name" value="EF_HAND_2"/>
    <property type="match status" value="4"/>
</dbReference>
<feature type="domain" description="EF-hand" evidence="4">
    <location>
        <begin position="1033"/>
        <end position="1068"/>
    </location>
</feature>
<dbReference type="SUPFAM" id="SSF47473">
    <property type="entry name" value="EF-hand"/>
    <property type="match status" value="2"/>
</dbReference>
<feature type="domain" description="EF-hand" evidence="4">
    <location>
        <begin position="994"/>
        <end position="1029"/>
    </location>
</feature>
<proteinExistence type="predicted"/>
<dbReference type="CDD" id="cd00051">
    <property type="entry name" value="EFh"/>
    <property type="match status" value="2"/>
</dbReference>
<dbReference type="PANTHER" id="PTHR47052">
    <property type="entry name" value="CONSERVED SERINE PROLINE-RICH PROTEIN (AFU_ORTHOLOGUE AFUA_2G01790)"/>
    <property type="match status" value="1"/>
</dbReference>
<keyword evidence="1" id="KW-0106">Calcium</keyword>
<feature type="domain" description="C2" evidence="3">
    <location>
        <begin position="322"/>
        <end position="455"/>
    </location>
</feature>
<sequence length="1093" mass="121413">MPERPRRPKDDPPPLQQDFSKTVQRNPSDAVSRAANPPPGPPPTVPPALASESQLRSRKRPPPTGEPPAGRRRDLRPPPKEPLHIPGPDASQVYAVTRDPPPSAAAAPRGGARRRESGAGPPPPRARLRRAGPAGAAAPGRAAAARARRRRGVRGVRGARRKQALIARRRGQDRAAAAPPMMQPGARPTAPGQPPPRPMPRGMAPPRGKPPAVRHDAEGHATAGGAKGVPTSSAQLPAGAGTLAVPPSASPGAGAPAEPKAPPPGQGPRRRRAPTKRGFDASVSRESTSTRADDESVVPGPPDAELPIGNADGRAPDPPTDQPPDDGGDIDEHLARTVKAGRLKIRCIEALNIHRHGSKAEKTKIDAFLRFTLGKHKKAPRKKTKIQRRSNHHPKFEDEEIRFDMIDPTDFITKGDIDLTIELFDQNAWSDELICHTNMSILRFMVENDPVVETLPMIIEHETTSDSGVRLEFSFDPAVVGMCVFTLYEGRNLTNMDSVGKQDPYVKLTLGEDYNKQSKTITDGGTDPYFEEEEMVMWIDEKGWTNDLLVQVFDEDIGTDDLIGQCHVPLLPYMMVRPQHAKEQVFELFNKVEAEHRGELLMKLQFLPAGKLTIHCLTAKNLRSRDTLGRQDPYVVFTVEGECQSISKRTHVDQDGGKEPQWNEVIDMNVVDHHELWIECHDHDVISSDDLIGKCRISLLPVFKRGHVDTWITIKEESEWGKPKPAGDIHLIFEFEAPSGIRYPQHCPGVDSFDETDRVSKTREALKEAQKMQQEEGEKVELADQILDRAKPPKVRTTEFSDAEIEAAFKFIDLDKNGYIGASEIRHVLVCMGELITDEEVDMMIKMVDNDGDGQVSYHEFYDVVTDPDPAHTDFLAKEDQNEAPGDGEKMDAKAHERHKELNLRNRKREMMEQFVTENSVGPAEVLHTYQKYRQLPTERKVNALVDFETYCEILSIEPTGETHMLFSLFDVEADGVLDIKEFILGMCNYVPMDQDQRIELVFDLYDEDKSGFLSLSELTGILQANHMQSKQAVRKKADTIIKQADKDGSGTLSRQEFEVVSLKFPSVLFPKLAKKGDEETKTLDSGSQLMLE</sequence>
<evidence type="ECO:0000259" key="4">
    <source>
        <dbReference type="PROSITE" id="PS50222"/>
    </source>
</evidence>
<dbReference type="SMART" id="SM00054">
    <property type="entry name" value="EFh"/>
    <property type="match status" value="5"/>
</dbReference>
<dbReference type="InterPro" id="IPR035892">
    <property type="entry name" value="C2_domain_sf"/>
</dbReference>
<dbReference type="CDD" id="cd00030">
    <property type="entry name" value="C2"/>
    <property type="match status" value="1"/>
</dbReference>
<feature type="region of interest" description="Disordered" evidence="2">
    <location>
        <begin position="1"/>
        <end position="331"/>
    </location>
</feature>
<dbReference type="InterPro" id="IPR000008">
    <property type="entry name" value="C2_dom"/>
</dbReference>
<dbReference type="Pfam" id="PF00168">
    <property type="entry name" value="C2"/>
    <property type="match status" value="3"/>
</dbReference>
<dbReference type="InterPro" id="IPR018247">
    <property type="entry name" value="EF_Hand_1_Ca_BS"/>
</dbReference>
<dbReference type="Gene3D" id="1.10.238.10">
    <property type="entry name" value="EF-hand"/>
    <property type="match status" value="2"/>
</dbReference>
<feature type="compositionally biased region" description="Basic and acidic residues" evidence="2">
    <location>
        <begin position="1"/>
        <end position="12"/>
    </location>
</feature>
<evidence type="ECO:0000256" key="2">
    <source>
        <dbReference type="SAM" id="MobiDB-lite"/>
    </source>
</evidence>
<dbReference type="EMBL" id="JBBJCI010000031">
    <property type="protein sequence ID" value="KAK7254283.1"/>
    <property type="molecule type" value="Genomic_DNA"/>
</dbReference>